<evidence type="ECO:0000313" key="4">
    <source>
        <dbReference type="Proteomes" id="UP000523682"/>
    </source>
</evidence>
<accession>A0A7W2EBQ5</accession>
<protein>
    <submittedName>
        <fullName evidence="3">Uncharacterized protein</fullName>
    </submittedName>
</protein>
<feature type="signal peptide" evidence="2">
    <location>
        <begin position="1"/>
        <end position="24"/>
    </location>
</feature>
<keyword evidence="4" id="KW-1185">Reference proteome</keyword>
<name>A0A7W2EBQ5_9CORY</name>
<dbReference type="AlphaFoldDB" id="A0A7W2EBQ5"/>
<evidence type="ECO:0000313" key="3">
    <source>
        <dbReference type="EMBL" id="MBA5244816.1"/>
    </source>
</evidence>
<comment type="caution">
    <text evidence="3">The sequence shown here is derived from an EMBL/GenBank/DDBJ whole genome shotgun (WGS) entry which is preliminary data.</text>
</comment>
<keyword evidence="1" id="KW-0812">Transmembrane</keyword>
<proteinExistence type="predicted"/>
<keyword evidence="2" id="KW-0732">Signal</keyword>
<sequence length="138" mass="14437">MKRITSAALAATMSVSVLAAPAFAAEGDEKMGSSEWYQKCLKEQKEIQQEIDKARTPEEKERLEKAVNKVYEEAGIGSSTDSGVCIKGLTHEDSEYRSSALGVLIGVPLALVALLGAAAAFSGSIPGVSLPAIPGLPM</sequence>
<evidence type="ECO:0000256" key="1">
    <source>
        <dbReference type="SAM" id="Phobius"/>
    </source>
</evidence>
<evidence type="ECO:0000256" key="2">
    <source>
        <dbReference type="SAM" id="SignalP"/>
    </source>
</evidence>
<gene>
    <name evidence="3" type="ORF">H0193_08350</name>
</gene>
<organism evidence="3 4">
    <name type="scientific">Corynebacterium haemomassiliense</name>
    <dbReference type="NCBI Taxonomy" id="2754726"/>
    <lineage>
        <taxon>Bacteria</taxon>
        <taxon>Bacillati</taxon>
        <taxon>Actinomycetota</taxon>
        <taxon>Actinomycetes</taxon>
        <taxon>Mycobacteriales</taxon>
        <taxon>Corynebacteriaceae</taxon>
        <taxon>Corynebacterium</taxon>
    </lineage>
</organism>
<keyword evidence="1" id="KW-0472">Membrane</keyword>
<feature type="chain" id="PRO_5031472447" evidence="2">
    <location>
        <begin position="25"/>
        <end position="138"/>
    </location>
</feature>
<keyword evidence="1" id="KW-1133">Transmembrane helix</keyword>
<dbReference type="Proteomes" id="UP000523682">
    <property type="component" value="Unassembled WGS sequence"/>
</dbReference>
<feature type="transmembrane region" description="Helical" evidence="1">
    <location>
        <begin position="100"/>
        <end position="121"/>
    </location>
</feature>
<dbReference type="EMBL" id="JACDTZ010000001">
    <property type="protein sequence ID" value="MBA5244816.1"/>
    <property type="molecule type" value="Genomic_DNA"/>
</dbReference>
<dbReference type="RefSeq" id="WP_181889376.1">
    <property type="nucleotide sequence ID" value="NZ_CP170998.1"/>
</dbReference>
<reference evidence="3 4" key="1">
    <citation type="submission" date="2020-07" db="EMBL/GenBank/DDBJ databases">
        <title>Draft genome and description of Corynebacterium haemomassiliense strain Marseile-Q3615 sp. nov.</title>
        <authorList>
            <person name="Boxberger M."/>
            <person name="La Scola B."/>
        </authorList>
    </citation>
    <scope>NUCLEOTIDE SEQUENCE [LARGE SCALE GENOMIC DNA]</scope>
    <source>
        <strain evidence="3 4">Marseille-Q3615</strain>
    </source>
</reference>